<accession>A0A1U7TQV8</accession>
<evidence type="ECO:0000256" key="1">
    <source>
        <dbReference type="SAM" id="MobiDB-lite"/>
    </source>
</evidence>
<feature type="compositionally biased region" description="Low complexity" evidence="1">
    <location>
        <begin position="328"/>
        <end position="343"/>
    </location>
</feature>
<evidence type="ECO:0000313" key="4">
    <source>
        <dbReference type="RefSeq" id="XP_008056146.1"/>
    </source>
</evidence>
<keyword evidence="2" id="KW-1133">Transmembrane helix</keyword>
<dbReference type="CTD" id="66000"/>
<keyword evidence="3" id="KW-1185">Reference proteome</keyword>
<evidence type="ECO:0000313" key="3">
    <source>
        <dbReference type="Proteomes" id="UP000189704"/>
    </source>
</evidence>
<keyword evidence="2" id="KW-0472">Membrane</keyword>
<feature type="region of interest" description="Disordered" evidence="1">
    <location>
        <begin position="66"/>
        <end position="386"/>
    </location>
</feature>
<reference evidence="4" key="1">
    <citation type="submission" date="2025-08" db="UniProtKB">
        <authorList>
            <consortium name="RefSeq"/>
        </authorList>
    </citation>
    <scope>IDENTIFICATION</scope>
</reference>
<feature type="compositionally biased region" description="Low complexity" evidence="1">
    <location>
        <begin position="187"/>
        <end position="197"/>
    </location>
</feature>
<dbReference type="GO" id="GO:0014069">
    <property type="term" value="C:postsynaptic density"/>
    <property type="evidence" value="ECO:0007669"/>
    <property type="project" value="TreeGrafter"/>
</dbReference>
<dbReference type="AlphaFoldDB" id="A0A1U7TQV8"/>
<dbReference type="GO" id="GO:0097106">
    <property type="term" value="P:postsynaptic density organization"/>
    <property type="evidence" value="ECO:0007669"/>
    <property type="project" value="TreeGrafter"/>
</dbReference>
<name>A0A1U7TQV8_CARSF</name>
<feature type="region of interest" description="Disordered" evidence="1">
    <location>
        <begin position="405"/>
        <end position="442"/>
    </location>
</feature>
<feature type="compositionally biased region" description="Polar residues" evidence="1">
    <location>
        <begin position="96"/>
        <end position="121"/>
    </location>
</feature>
<protein>
    <submittedName>
        <fullName evidence="4">Transmembrane protein 108 isoform X1</fullName>
    </submittedName>
</protein>
<dbReference type="InterPro" id="IPR031508">
    <property type="entry name" value="TMEM108"/>
</dbReference>
<feature type="compositionally biased region" description="Polar residues" evidence="1">
    <location>
        <begin position="279"/>
        <end position="301"/>
    </location>
</feature>
<feature type="compositionally biased region" description="Low complexity" evidence="1">
    <location>
        <begin position="130"/>
        <end position="144"/>
    </location>
</feature>
<sequence>MWAPAHYGPHTVIVCQESHDLHCDQQELLSRGFCTCEVQVHLMMFSGLPGGFLLTLALTEALASTVPEPSPRESLQVLPSVTSPGTMVTAPHSSARHSSVAMQTSRPQGPSSQATAPMATSTPRPDGRPPTDTIPTTMATAPTTHSESPLPTGSPLAVTATPSSHSEGRPPGRVTPTVLLTQPPGATSRPTTGPSRATTRRAPRPPGSSRKGAGSSPRPVPPASSGHSGRKEGQRGRSQSSTPLGQKRPLGKIFQIYKGNFTGSVGPDPSALTPRTPPAGSSSPQPQTVAVTPAPSSTSWATPDPPPGPAEDKPGLHRGQGRGSTLTSPGGVPDAPAASGAPASPQPAPVPSQRPHGDPQGGPSHSDSWLTDTPGTRRPLSASSRVFTATTGSTRATFIASVSAPSQGIPQGAPVTSQAPARPPGVSESTVSPVEEEAPVTLTTADRVPSPLSTVVSTATGNFLNRLVPAGTWKPGTAGNISHVAEGDKPQHRATICLSKMDIAWVILAISVPVSSCSVLLTVCCMRRKKKTANPENNLSYWNNAITMDYFNRHAVELPREIQSLETSEDQLSEPRSPANGDYRDTGMVLVNPFCQETLFVGTDQVSEI</sequence>
<dbReference type="Proteomes" id="UP000189704">
    <property type="component" value="Unplaced"/>
</dbReference>
<keyword evidence="2 4" id="KW-0812">Transmembrane</keyword>
<dbReference type="PANTHER" id="PTHR28673:SF1">
    <property type="entry name" value="TRANSMEMBRANE PROTEIN 108"/>
    <property type="match status" value="1"/>
</dbReference>
<gene>
    <name evidence="4" type="primary">TMEM108</name>
</gene>
<dbReference type="GO" id="GO:0010008">
    <property type="term" value="C:endosome membrane"/>
    <property type="evidence" value="ECO:0007669"/>
    <property type="project" value="TreeGrafter"/>
</dbReference>
<feature type="compositionally biased region" description="Polar residues" evidence="1">
    <location>
        <begin position="405"/>
        <end position="419"/>
    </location>
</feature>
<dbReference type="GO" id="GO:0097484">
    <property type="term" value="P:dendrite extension"/>
    <property type="evidence" value="ECO:0007669"/>
    <property type="project" value="TreeGrafter"/>
</dbReference>
<feature type="compositionally biased region" description="Polar residues" evidence="1">
    <location>
        <begin position="77"/>
        <end position="86"/>
    </location>
</feature>
<organism evidence="3 4">
    <name type="scientific">Carlito syrichta</name>
    <name type="common">Philippine tarsier</name>
    <name type="synonym">Tarsius syrichta</name>
    <dbReference type="NCBI Taxonomy" id="1868482"/>
    <lineage>
        <taxon>Eukaryota</taxon>
        <taxon>Metazoa</taxon>
        <taxon>Chordata</taxon>
        <taxon>Craniata</taxon>
        <taxon>Vertebrata</taxon>
        <taxon>Euteleostomi</taxon>
        <taxon>Mammalia</taxon>
        <taxon>Eutheria</taxon>
        <taxon>Euarchontoglires</taxon>
        <taxon>Primates</taxon>
        <taxon>Haplorrhini</taxon>
        <taxon>Tarsiiformes</taxon>
        <taxon>Tarsiidae</taxon>
        <taxon>Carlito</taxon>
    </lineage>
</organism>
<feature type="compositionally biased region" description="Low complexity" evidence="1">
    <location>
        <begin position="424"/>
        <end position="433"/>
    </location>
</feature>
<dbReference type="KEGG" id="csyr:103260307"/>
<evidence type="ECO:0000256" key="2">
    <source>
        <dbReference type="SAM" id="Phobius"/>
    </source>
</evidence>
<dbReference type="OrthoDB" id="9944393at2759"/>
<proteinExistence type="predicted"/>
<feature type="transmembrane region" description="Helical" evidence="2">
    <location>
        <begin position="503"/>
        <end position="524"/>
    </location>
</feature>
<dbReference type="GO" id="GO:0005769">
    <property type="term" value="C:early endosome"/>
    <property type="evidence" value="ECO:0007669"/>
    <property type="project" value="TreeGrafter"/>
</dbReference>
<dbReference type="GeneID" id="103260307"/>
<dbReference type="GO" id="GO:0008090">
    <property type="term" value="P:retrograde axonal transport"/>
    <property type="evidence" value="ECO:0007669"/>
    <property type="project" value="TreeGrafter"/>
</dbReference>
<dbReference type="Pfam" id="PF15759">
    <property type="entry name" value="TMEM108"/>
    <property type="match status" value="1"/>
</dbReference>
<dbReference type="PANTHER" id="PTHR28673">
    <property type="entry name" value="TRANSMEMBRANE PROTEIN 108"/>
    <property type="match status" value="1"/>
</dbReference>
<dbReference type="RefSeq" id="XP_008056146.1">
    <property type="nucleotide sequence ID" value="XM_008057955.1"/>
</dbReference>
<feature type="compositionally biased region" description="Polar residues" evidence="1">
    <location>
        <begin position="363"/>
        <end position="374"/>
    </location>
</feature>
<dbReference type="GO" id="GO:1904115">
    <property type="term" value="C:axon cytoplasm"/>
    <property type="evidence" value="ECO:0007669"/>
    <property type="project" value="GOC"/>
</dbReference>